<protein>
    <submittedName>
        <fullName evidence="2">Circumsporozoite protein-like</fullName>
    </submittedName>
</protein>
<dbReference type="Proteomes" id="UP001652621">
    <property type="component" value="Unplaced"/>
</dbReference>
<gene>
    <name evidence="2" type="primary">LOC131803485</name>
</gene>
<organism evidence="1 2">
    <name type="scientific">Musca domestica</name>
    <name type="common">House fly</name>
    <dbReference type="NCBI Taxonomy" id="7370"/>
    <lineage>
        <taxon>Eukaryota</taxon>
        <taxon>Metazoa</taxon>
        <taxon>Ecdysozoa</taxon>
        <taxon>Arthropoda</taxon>
        <taxon>Hexapoda</taxon>
        <taxon>Insecta</taxon>
        <taxon>Pterygota</taxon>
        <taxon>Neoptera</taxon>
        <taxon>Endopterygota</taxon>
        <taxon>Diptera</taxon>
        <taxon>Brachycera</taxon>
        <taxon>Muscomorpha</taxon>
        <taxon>Muscoidea</taxon>
        <taxon>Muscidae</taxon>
        <taxon>Musca</taxon>
    </lineage>
</organism>
<proteinExistence type="predicted"/>
<sequence length="236" mass="27512">MTFRRNYAHGQSIRNNVQKDKIGAATFTNGRIFYPELAYVGGTPSLTPPLPPRRNIIPNFNRNPNNHLNFNPTLSRNQNLNHNPNFHPNVNPNLNSNISFNHNRNVPENFRRNSAFTNNLQNRRPEPMDVDNSIQTCQVDYMNRPPNNLAVKRPATSFQIPVSKFQRNFNINADCTPKETFYDYYRPEDGNMSHHNQNVDFEYDADYFRQIPEEVTTLEKKEEETNDVQPAVNFLD</sequence>
<accession>A0ABM3V518</accession>
<evidence type="ECO:0000313" key="1">
    <source>
        <dbReference type="Proteomes" id="UP001652621"/>
    </source>
</evidence>
<name>A0ABM3V518_MUSDO</name>
<dbReference type="RefSeq" id="XP_058980828.1">
    <property type="nucleotide sequence ID" value="XM_059124845.1"/>
</dbReference>
<evidence type="ECO:0000313" key="2">
    <source>
        <dbReference type="RefSeq" id="XP_058980828.1"/>
    </source>
</evidence>
<reference evidence="2" key="1">
    <citation type="submission" date="2025-08" db="UniProtKB">
        <authorList>
            <consortium name="RefSeq"/>
        </authorList>
    </citation>
    <scope>IDENTIFICATION</scope>
    <source>
        <strain evidence="2">Aabys</strain>
        <tissue evidence="2">Whole body</tissue>
    </source>
</reference>
<dbReference type="GeneID" id="131803485"/>
<keyword evidence="1" id="KW-1185">Reference proteome</keyword>